<keyword evidence="2" id="KW-1185">Reference proteome</keyword>
<dbReference type="RefSeq" id="WP_354011430.1">
    <property type="nucleotide sequence ID" value="NZ_JBEWTA010000002.1"/>
</dbReference>
<name>A0ABV2SPA4_9GAMM</name>
<evidence type="ECO:0000313" key="1">
    <source>
        <dbReference type="EMBL" id="MET4759596.1"/>
    </source>
</evidence>
<comment type="caution">
    <text evidence="1">The sequence shown here is derived from an EMBL/GenBank/DDBJ whole genome shotgun (WGS) entry which is preliminary data.</text>
</comment>
<reference evidence="1 2" key="1">
    <citation type="submission" date="2024-06" db="EMBL/GenBank/DDBJ databases">
        <title>Genomic Encyclopedia of Type Strains, Phase V (KMG-V): Genome sequencing to study the core and pangenomes of soil and plant-associated prokaryotes.</title>
        <authorList>
            <person name="Whitman W."/>
        </authorList>
    </citation>
    <scope>NUCLEOTIDE SEQUENCE [LARGE SCALE GENOMIC DNA]</scope>
    <source>
        <strain evidence="1 2">NE40</strain>
    </source>
</reference>
<evidence type="ECO:0000313" key="2">
    <source>
        <dbReference type="Proteomes" id="UP001549366"/>
    </source>
</evidence>
<gene>
    <name evidence="1" type="ORF">V5J35_004915</name>
</gene>
<evidence type="ECO:0008006" key="3">
    <source>
        <dbReference type="Google" id="ProtNLM"/>
    </source>
</evidence>
<protein>
    <recommendedName>
        <fullName evidence="3">DUF5610 domain-containing protein</fullName>
    </recommendedName>
</protein>
<dbReference type="EMBL" id="JBEWTB010000003">
    <property type="protein sequence ID" value="MET4759596.1"/>
    <property type="molecule type" value="Genomic_DNA"/>
</dbReference>
<accession>A0ABV2SPA4</accession>
<dbReference type="Pfam" id="PF12789">
    <property type="entry name" value="PTR"/>
    <property type="match status" value="1"/>
</dbReference>
<organism evidence="1 2">
    <name type="scientific">Endozoicomonas lisbonensis</name>
    <dbReference type="NCBI Taxonomy" id="3120522"/>
    <lineage>
        <taxon>Bacteria</taxon>
        <taxon>Pseudomonadati</taxon>
        <taxon>Pseudomonadota</taxon>
        <taxon>Gammaproteobacteria</taxon>
        <taxon>Oceanospirillales</taxon>
        <taxon>Endozoicomonadaceae</taxon>
        <taxon>Endozoicomonas</taxon>
    </lineage>
</organism>
<dbReference type="Proteomes" id="UP001549366">
    <property type="component" value="Unassembled WGS sequence"/>
</dbReference>
<sequence length="417" mass="44254">MPELPAYLQELVDAVSKVIKAFESNISDLATAVAGKLGKDEKAVDSAKLGGKLPSAYSDADHTHDEFIHNHDERYSKLDHSHSAGDVGAYSKTEADNRFLGITAQAESAKKADRATAADDADTVNGKTVGKSVPANAVFTDTQRDITDSVTTNSSEVSASATAVRTVNSKAEDALDKIDELNASIVGQFKHLGGVDLSSGEYPDKPEYSAIWHVQEGGTVGEETHVANASTKSSETYEKGDSLVYSLDLDMFYKVEDKASISSDEVYQKFLQKDEQAADSAKLQGKSASAFATAGHDHDDDYAAKSHNHSIGHVTGLQDKLDSKSDDDHDHDADYLGITAKAVDSAKLNGQAASFYATATGLSGVKTTAEAAKSLAESNEAEISEMRPELDTATEITGDLVLLCAHLTELLNDSVTA</sequence>
<proteinExistence type="predicted"/>